<organism evidence="2 3">
    <name type="scientific">Saonia flava</name>
    <dbReference type="NCBI Taxonomy" id="523696"/>
    <lineage>
        <taxon>Bacteria</taxon>
        <taxon>Pseudomonadati</taxon>
        <taxon>Bacteroidota</taxon>
        <taxon>Flavobacteriia</taxon>
        <taxon>Flavobacteriales</taxon>
        <taxon>Flavobacteriaceae</taxon>
        <taxon>Saonia</taxon>
    </lineage>
</organism>
<dbReference type="Gene3D" id="3.40.30.10">
    <property type="entry name" value="Glutaredoxin"/>
    <property type="match status" value="1"/>
</dbReference>
<evidence type="ECO:0000313" key="2">
    <source>
        <dbReference type="EMBL" id="NJB70338.1"/>
    </source>
</evidence>
<evidence type="ECO:0000259" key="1">
    <source>
        <dbReference type="Pfam" id="PF03190"/>
    </source>
</evidence>
<dbReference type="AlphaFoldDB" id="A0A846QQF4"/>
<comment type="caution">
    <text evidence="2">The sequence shown here is derived from an EMBL/GenBank/DDBJ whole genome shotgun (WGS) entry which is preliminary data.</text>
</comment>
<gene>
    <name evidence="2" type="ORF">GGR42_000800</name>
</gene>
<dbReference type="CDD" id="cd02955">
    <property type="entry name" value="SSP411"/>
    <property type="match status" value="1"/>
</dbReference>
<dbReference type="Proteomes" id="UP000590442">
    <property type="component" value="Unassembled WGS sequence"/>
</dbReference>
<dbReference type="Pfam" id="PF03190">
    <property type="entry name" value="Thioredox_DsbH"/>
    <property type="match status" value="1"/>
</dbReference>
<dbReference type="InterPro" id="IPR012341">
    <property type="entry name" value="6hp_glycosidase-like_sf"/>
</dbReference>
<name>A0A846QQF4_9FLAO</name>
<dbReference type="InterPro" id="IPR008928">
    <property type="entry name" value="6-hairpin_glycosidase_sf"/>
</dbReference>
<dbReference type="PANTHER" id="PTHR42899:SF1">
    <property type="entry name" value="SPERMATOGENESIS-ASSOCIATED PROTEIN 20"/>
    <property type="match status" value="1"/>
</dbReference>
<dbReference type="Gene3D" id="1.50.10.20">
    <property type="match status" value="1"/>
</dbReference>
<dbReference type="InterPro" id="IPR036249">
    <property type="entry name" value="Thioredoxin-like_sf"/>
</dbReference>
<evidence type="ECO:0000313" key="3">
    <source>
        <dbReference type="Proteomes" id="UP000590442"/>
    </source>
</evidence>
<dbReference type="PROSITE" id="PS51257">
    <property type="entry name" value="PROKAR_LIPOPROTEIN"/>
    <property type="match status" value="1"/>
</dbReference>
<accession>A0A846QQF4</accession>
<dbReference type="InterPro" id="IPR024705">
    <property type="entry name" value="Ssp411"/>
</dbReference>
<dbReference type="InterPro" id="IPR004879">
    <property type="entry name" value="Ssp411-like_TRX"/>
</dbReference>
<protein>
    <recommendedName>
        <fullName evidence="1">Spermatogenesis-associated protein 20-like TRX domain-containing protein</fullName>
    </recommendedName>
</protein>
<reference evidence="2 3" key="1">
    <citation type="submission" date="2020-03" db="EMBL/GenBank/DDBJ databases">
        <title>Genomic Encyclopedia of Type Strains, Phase IV (KMG-IV): sequencing the most valuable type-strain genomes for metagenomic binning, comparative biology and taxonomic classification.</title>
        <authorList>
            <person name="Goeker M."/>
        </authorList>
    </citation>
    <scope>NUCLEOTIDE SEQUENCE [LARGE SCALE GENOMIC DNA]</scope>
    <source>
        <strain evidence="2 3">DSM 29762</strain>
    </source>
</reference>
<dbReference type="SUPFAM" id="SSF48208">
    <property type="entry name" value="Six-hairpin glycosidases"/>
    <property type="match status" value="1"/>
</dbReference>
<sequence length="700" mass="80412">MIKDIYIKVFVLVLLVFTACKEKAQNIEEEKHKFTNELISETSPYLLQHAHNPVNWRAWSQEALDQAEKENKLVLISVGYSSCHWCHVMEEETFEDEEVAKMMNENFINIKVDREERPDVDNVYMTAVQLMTGGGGWPLNVIALPNGKPIYGNTYHTKQQWTDVLTRISDLYKTDPDKAHKVANSIAEGVQNVNIVDPSSDHEGLTENVVTESIRKWKPKWDHEWGGNLGSQKFPKPVSLSFLLDYSILTGDESAKKHVKNTLDKIAIGGMYDHLAGGFYRYSVDNEWRVPHFEKMLYDNAQLLSLYSKAYMVYKEPEYKYVVEETIAFLNREMKNADGAYYATLDADSDGEEGKFYVWKEDELKTILKDDFELFANYFGVEGQNVWENGNFVLRKDILDSVFCEKQNIELAAFETKKKKWKNLLLAKRANRVRPGVDDKIITSWNALLINGFVDAYKAFGKDIYLENAVSTFNYIKKNSYNDNQLQHSYKEGGKRTIGFLEDYTFLANAALNLYGTTLDNNYLKFAQKLTSIVEADFKDETSGMYRYNKEKSLIATLIRTDDGDIPSANAMMAHNLFNLGHINYDVRFLDKAKNMLSSMKPLLIEYADSYAKWDALLLNIGYPFYEIAVVGENANTLMTELNGRFIPNTLTVGSTTKSDLPLFKNRYEENETYIYVCRNNACKLPVTNVETAIEQINNF</sequence>
<keyword evidence="3" id="KW-1185">Reference proteome</keyword>
<proteinExistence type="predicted"/>
<dbReference type="EMBL" id="JAATJJ010000001">
    <property type="protein sequence ID" value="NJB70338.1"/>
    <property type="molecule type" value="Genomic_DNA"/>
</dbReference>
<dbReference type="SUPFAM" id="SSF52833">
    <property type="entry name" value="Thioredoxin-like"/>
    <property type="match status" value="1"/>
</dbReference>
<dbReference type="RefSeq" id="WP_167961070.1">
    <property type="nucleotide sequence ID" value="NZ_JAATJJ010000001.1"/>
</dbReference>
<dbReference type="Gene3D" id="1.50.10.10">
    <property type="match status" value="1"/>
</dbReference>
<feature type="domain" description="Spermatogenesis-associated protein 20-like TRX" evidence="1">
    <location>
        <begin position="35"/>
        <end position="189"/>
    </location>
</feature>
<dbReference type="GO" id="GO:0005975">
    <property type="term" value="P:carbohydrate metabolic process"/>
    <property type="evidence" value="ECO:0007669"/>
    <property type="project" value="InterPro"/>
</dbReference>
<dbReference type="PANTHER" id="PTHR42899">
    <property type="entry name" value="SPERMATOGENESIS-ASSOCIATED PROTEIN 20"/>
    <property type="match status" value="1"/>
</dbReference>
<dbReference type="PIRSF" id="PIRSF006402">
    <property type="entry name" value="UCP006402_thioredoxin"/>
    <property type="match status" value="1"/>
</dbReference>